<dbReference type="EMBL" id="FPHC01000020">
    <property type="protein sequence ID" value="SFV51262.1"/>
    <property type="molecule type" value="Genomic_DNA"/>
</dbReference>
<dbReference type="Pfam" id="PF02033">
    <property type="entry name" value="RBFA"/>
    <property type="match status" value="1"/>
</dbReference>
<dbReference type="InterPro" id="IPR015946">
    <property type="entry name" value="KH_dom-like_a/b"/>
</dbReference>
<dbReference type="InterPro" id="IPR000238">
    <property type="entry name" value="RbfA"/>
</dbReference>
<dbReference type="AlphaFoldDB" id="A0A1W1BCM5"/>
<sequence>MTQEEIKRHRVESVLKEIIPEALGGLDDSRINSLLVTDVVCSKGRSDAKVYLEPSFLTPKEQSEALKQLRKVSGYIQNQCKQMEGWFKAPRMTFEFDDQLEKISRIEELFEQIKVAPSNQKDSGEQNEPR</sequence>
<dbReference type="HAMAP" id="MF_00003">
    <property type="entry name" value="RbfA"/>
    <property type="match status" value="1"/>
</dbReference>
<dbReference type="NCBIfam" id="NF001806">
    <property type="entry name" value="PRK00521.3-4"/>
    <property type="match status" value="1"/>
</dbReference>
<dbReference type="NCBIfam" id="TIGR00082">
    <property type="entry name" value="rbfA"/>
    <property type="match status" value="1"/>
</dbReference>
<dbReference type="PANTHER" id="PTHR33515:SF1">
    <property type="entry name" value="RIBOSOME-BINDING FACTOR A, CHLOROPLASTIC-RELATED"/>
    <property type="match status" value="1"/>
</dbReference>
<gene>
    <name evidence="1" type="ORF">MNB_SV-6-1130</name>
</gene>
<protein>
    <submittedName>
        <fullName evidence="1">Ribosome-binding factor A</fullName>
    </submittedName>
</protein>
<evidence type="ECO:0000313" key="1">
    <source>
        <dbReference type="EMBL" id="SFV51262.1"/>
    </source>
</evidence>
<dbReference type="PROSITE" id="PS01319">
    <property type="entry name" value="RBFA"/>
    <property type="match status" value="1"/>
</dbReference>
<accession>A0A1W1BCM5</accession>
<name>A0A1W1BCM5_9ZZZZ</name>
<reference evidence="1" key="1">
    <citation type="submission" date="2016-10" db="EMBL/GenBank/DDBJ databases">
        <authorList>
            <person name="de Groot N.N."/>
        </authorList>
    </citation>
    <scope>NUCLEOTIDE SEQUENCE</scope>
</reference>
<dbReference type="SUPFAM" id="SSF89919">
    <property type="entry name" value="Ribosome-binding factor A, RbfA"/>
    <property type="match status" value="1"/>
</dbReference>
<dbReference type="GO" id="GO:0043024">
    <property type="term" value="F:ribosomal small subunit binding"/>
    <property type="evidence" value="ECO:0007669"/>
    <property type="project" value="TreeGrafter"/>
</dbReference>
<dbReference type="InterPro" id="IPR023799">
    <property type="entry name" value="RbfA_dom_sf"/>
</dbReference>
<dbReference type="Gene3D" id="3.30.300.20">
    <property type="match status" value="1"/>
</dbReference>
<proteinExistence type="inferred from homology"/>
<dbReference type="GO" id="GO:0005829">
    <property type="term" value="C:cytosol"/>
    <property type="evidence" value="ECO:0007669"/>
    <property type="project" value="TreeGrafter"/>
</dbReference>
<dbReference type="InterPro" id="IPR020053">
    <property type="entry name" value="Ribosome-bd_factorA_CS"/>
</dbReference>
<organism evidence="1">
    <name type="scientific">hydrothermal vent metagenome</name>
    <dbReference type="NCBI Taxonomy" id="652676"/>
    <lineage>
        <taxon>unclassified sequences</taxon>
        <taxon>metagenomes</taxon>
        <taxon>ecological metagenomes</taxon>
    </lineage>
</organism>
<dbReference type="GO" id="GO:0006364">
    <property type="term" value="P:rRNA processing"/>
    <property type="evidence" value="ECO:0007669"/>
    <property type="project" value="InterPro"/>
</dbReference>
<dbReference type="PANTHER" id="PTHR33515">
    <property type="entry name" value="RIBOSOME-BINDING FACTOR A, CHLOROPLASTIC-RELATED"/>
    <property type="match status" value="1"/>
</dbReference>